<feature type="transmembrane region" description="Helical" evidence="7">
    <location>
        <begin position="390"/>
        <end position="414"/>
    </location>
</feature>
<dbReference type="InterPro" id="IPR020846">
    <property type="entry name" value="MFS_dom"/>
</dbReference>
<keyword evidence="9" id="KW-1185">Reference proteome</keyword>
<feature type="transmembrane region" description="Helical" evidence="7">
    <location>
        <begin position="116"/>
        <end position="137"/>
    </location>
</feature>
<dbReference type="Gene3D" id="1.20.1250.20">
    <property type="entry name" value="MFS general substrate transporter like domains"/>
    <property type="match status" value="1"/>
</dbReference>
<dbReference type="InterPro" id="IPR003663">
    <property type="entry name" value="Sugar/inositol_transpt"/>
</dbReference>
<dbReference type="InterPro" id="IPR036259">
    <property type="entry name" value="MFS_trans_sf"/>
</dbReference>
<feature type="transmembrane region" description="Helical" evidence="7">
    <location>
        <begin position="333"/>
        <end position="351"/>
    </location>
</feature>
<protein>
    <submittedName>
        <fullName evidence="10">Solute carrier family 2, facilitated glucose transporter member 1-like</fullName>
    </submittedName>
</protein>
<feature type="transmembrane region" description="Helical" evidence="7">
    <location>
        <begin position="458"/>
        <end position="476"/>
    </location>
</feature>
<sequence>MESSIPSSDNLLAAGVVGLQEEQNTIGRLTPWVAYATFVVCSFSSLQFGYNTGVMTAPSNYIEDFLNSSYTRYGTISDTGLTWLYALTVSLYTVGGAFGALAAAPMGDILGRKGALLLNNVFSISAGLMMGFCDYADNFELLIMGRIIIGFYAGVAITIVPLFLAEISPKSIRGAVGVNHQLAITVGILIAQVLGLYVLDDEDNWYILLSLTGVLGAIEIFLLPFCPESPRWLLIIDRNETAAKQALAKYTGTSDVTAALTEMKIENLEESKEPKVGVKGLFTNPNYRMPLLISVVSHAGQQLSGVNAIFFYATEIYEMIWPNNPSAVEYATVGTGAINVFMTIVSVFIIEKTGRRKLLIFPYIGTVIFCGIITLSLSLTDPNEQDAWTFISLACVYGYVICFAIGPGPIPYILVAEIWSQGPRPAAMSLSIQVNWWCNFVVGLTFPVLQESIGEFTFLIYMCFLFCTVVFTFFFVPETKNKTFEEIVSNFRKDPKQPEEVMLALTNQ</sequence>
<keyword evidence="2 6" id="KW-0813">Transport</keyword>
<evidence type="ECO:0000256" key="7">
    <source>
        <dbReference type="SAM" id="Phobius"/>
    </source>
</evidence>
<dbReference type="RefSeq" id="XP_006819906.1">
    <property type="nucleotide sequence ID" value="XM_006819843.1"/>
</dbReference>
<evidence type="ECO:0000313" key="9">
    <source>
        <dbReference type="Proteomes" id="UP000694865"/>
    </source>
</evidence>
<dbReference type="GeneID" id="102806912"/>
<dbReference type="PROSITE" id="PS50850">
    <property type="entry name" value="MFS"/>
    <property type="match status" value="1"/>
</dbReference>
<reference evidence="10" key="1">
    <citation type="submission" date="2025-08" db="UniProtKB">
        <authorList>
            <consortium name="RefSeq"/>
        </authorList>
    </citation>
    <scope>IDENTIFICATION</scope>
    <source>
        <tissue evidence="10">Testes</tissue>
    </source>
</reference>
<keyword evidence="5 7" id="KW-0472">Membrane</keyword>
<gene>
    <name evidence="10" type="primary">LOC102806912</name>
</gene>
<feature type="transmembrane region" description="Helical" evidence="7">
    <location>
        <begin position="291"/>
        <end position="313"/>
    </location>
</feature>
<dbReference type="NCBIfam" id="TIGR00879">
    <property type="entry name" value="SP"/>
    <property type="match status" value="1"/>
</dbReference>
<evidence type="ECO:0000256" key="1">
    <source>
        <dbReference type="ARBA" id="ARBA00004141"/>
    </source>
</evidence>
<comment type="similarity">
    <text evidence="6">Belongs to the major facilitator superfamily. Sugar transporter (TC 2.A.1.1) family.</text>
</comment>
<evidence type="ECO:0000259" key="8">
    <source>
        <dbReference type="PROSITE" id="PS50850"/>
    </source>
</evidence>
<evidence type="ECO:0000256" key="3">
    <source>
        <dbReference type="ARBA" id="ARBA00022692"/>
    </source>
</evidence>
<evidence type="ECO:0000313" key="10">
    <source>
        <dbReference type="RefSeq" id="XP_006819906.1"/>
    </source>
</evidence>
<proteinExistence type="inferred from homology"/>
<accession>A0ABM0MIR5</accession>
<name>A0ABM0MIR5_SACKO</name>
<evidence type="ECO:0000256" key="4">
    <source>
        <dbReference type="ARBA" id="ARBA00022989"/>
    </source>
</evidence>
<feature type="transmembrane region" description="Helical" evidence="7">
    <location>
        <begin position="83"/>
        <end position="104"/>
    </location>
</feature>
<dbReference type="InterPro" id="IPR045263">
    <property type="entry name" value="GLUT"/>
</dbReference>
<feature type="transmembrane region" description="Helical" evidence="7">
    <location>
        <begin position="358"/>
        <end position="378"/>
    </location>
</feature>
<comment type="subcellular location">
    <subcellularLocation>
        <location evidence="1">Membrane</location>
        <topology evidence="1">Multi-pass membrane protein</topology>
    </subcellularLocation>
</comment>
<dbReference type="PANTHER" id="PTHR23503">
    <property type="entry name" value="SOLUTE CARRIER FAMILY 2"/>
    <property type="match status" value="1"/>
</dbReference>
<dbReference type="Proteomes" id="UP000694865">
    <property type="component" value="Unplaced"/>
</dbReference>
<feature type="transmembrane region" description="Helical" evidence="7">
    <location>
        <begin position="205"/>
        <end position="226"/>
    </location>
</feature>
<dbReference type="InterPro" id="IPR005829">
    <property type="entry name" value="Sugar_transporter_CS"/>
</dbReference>
<organism evidence="9 10">
    <name type="scientific">Saccoglossus kowalevskii</name>
    <name type="common">Acorn worm</name>
    <dbReference type="NCBI Taxonomy" id="10224"/>
    <lineage>
        <taxon>Eukaryota</taxon>
        <taxon>Metazoa</taxon>
        <taxon>Hemichordata</taxon>
        <taxon>Enteropneusta</taxon>
        <taxon>Harrimaniidae</taxon>
        <taxon>Saccoglossus</taxon>
    </lineage>
</organism>
<feature type="transmembrane region" description="Helical" evidence="7">
    <location>
        <begin position="143"/>
        <end position="164"/>
    </location>
</feature>
<dbReference type="PANTHER" id="PTHR23503:SF8">
    <property type="entry name" value="FACILITATED GLUCOSE TRANSPORTER PROTEIN 1"/>
    <property type="match status" value="1"/>
</dbReference>
<feature type="transmembrane region" description="Helical" evidence="7">
    <location>
        <begin position="426"/>
        <end position="446"/>
    </location>
</feature>
<keyword evidence="3 7" id="KW-0812">Transmembrane</keyword>
<dbReference type="SUPFAM" id="SSF103473">
    <property type="entry name" value="MFS general substrate transporter"/>
    <property type="match status" value="1"/>
</dbReference>
<evidence type="ECO:0000256" key="2">
    <source>
        <dbReference type="ARBA" id="ARBA00022448"/>
    </source>
</evidence>
<feature type="domain" description="Major facilitator superfamily (MFS) profile" evidence="8">
    <location>
        <begin position="37"/>
        <end position="480"/>
    </location>
</feature>
<keyword evidence="4 7" id="KW-1133">Transmembrane helix</keyword>
<dbReference type="PROSITE" id="PS00217">
    <property type="entry name" value="SUGAR_TRANSPORT_2"/>
    <property type="match status" value="1"/>
</dbReference>
<dbReference type="Pfam" id="PF00083">
    <property type="entry name" value="Sugar_tr"/>
    <property type="match status" value="1"/>
</dbReference>
<evidence type="ECO:0000256" key="6">
    <source>
        <dbReference type="RuleBase" id="RU003346"/>
    </source>
</evidence>
<feature type="transmembrane region" description="Helical" evidence="7">
    <location>
        <begin position="176"/>
        <end position="199"/>
    </location>
</feature>
<dbReference type="PRINTS" id="PR00171">
    <property type="entry name" value="SUGRTRNSPORT"/>
</dbReference>
<evidence type="ECO:0000256" key="5">
    <source>
        <dbReference type="ARBA" id="ARBA00023136"/>
    </source>
</evidence>
<dbReference type="InterPro" id="IPR005828">
    <property type="entry name" value="MFS_sugar_transport-like"/>
</dbReference>